<evidence type="ECO:0000313" key="7">
    <source>
        <dbReference type="EMBL" id="SBW05851.1"/>
    </source>
</evidence>
<dbReference type="Gene3D" id="1.20.1050.60">
    <property type="entry name" value="alpha-1,2-mannosidase"/>
    <property type="match status" value="1"/>
</dbReference>
<dbReference type="PANTHER" id="PTHR12143:SF39">
    <property type="entry name" value="SECRETED PROTEIN"/>
    <property type="match status" value="1"/>
</dbReference>
<keyword evidence="4" id="KW-0732">Signal</keyword>
<feature type="chain" id="PRO_5011967726" description="Alpha-1,2-mannosidase" evidence="4">
    <location>
        <begin position="27"/>
        <end position="679"/>
    </location>
</feature>
<evidence type="ECO:0000259" key="6">
    <source>
        <dbReference type="Pfam" id="PF17678"/>
    </source>
</evidence>
<feature type="domain" description="Glycosyl hydrolase family 92 N-terminal" evidence="6">
    <location>
        <begin position="35"/>
        <end position="239"/>
    </location>
</feature>
<gene>
    <name evidence="7" type="ORF">KL86DYS2_12865</name>
</gene>
<dbReference type="GO" id="GO:0005829">
    <property type="term" value="C:cytosol"/>
    <property type="evidence" value="ECO:0007669"/>
    <property type="project" value="TreeGrafter"/>
</dbReference>
<dbReference type="GO" id="GO:0000224">
    <property type="term" value="F:peptide-N4-(N-acetyl-beta-glucosaminyl)asparagine amidase activity"/>
    <property type="evidence" value="ECO:0007669"/>
    <property type="project" value="TreeGrafter"/>
</dbReference>
<dbReference type="GO" id="GO:0006516">
    <property type="term" value="P:glycoprotein catabolic process"/>
    <property type="evidence" value="ECO:0007669"/>
    <property type="project" value="TreeGrafter"/>
</dbReference>
<comment type="subunit">
    <text evidence="2">Monomer.</text>
</comment>
<dbReference type="PANTHER" id="PTHR12143">
    <property type="entry name" value="PEPTIDE N-GLYCANASE PNGASE -RELATED"/>
    <property type="match status" value="1"/>
</dbReference>
<dbReference type="InterPro" id="IPR041371">
    <property type="entry name" value="GH92_N"/>
</dbReference>
<evidence type="ECO:0000256" key="1">
    <source>
        <dbReference type="ARBA" id="ARBA00001913"/>
    </source>
</evidence>
<proteinExistence type="predicted"/>
<feature type="domain" description="Glycosyl hydrolase family 92" evidence="5">
    <location>
        <begin position="248"/>
        <end position="415"/>
    </location>
</feature>
<name>A0A212K2B5_9BACT</name>
<evidence type="ECO:0000256" key="4">
    <source>
        <dbReference type="SAM" id="SignalP"/>
    </source>
</evidence>
<sequence length="679" mass="77051">MRFYKPSLILIILFCSILINTNNLFAQQGKTKNEYVYPFMGTAGDNGQVDPAACVPYGMARACPDSDPRTHAGYDYDVSKISGFSVNRISGIGCSGAGGNLSIKPVAKDVSISMNKELESATPGYYTTTLTNGIKAELTATHNVAIERYHYPKGEAQKMSINFASSFTRVLGCDYEIISDREIQGYIHAGNTCDHGAYKLYFNISISKPFTVNAKYEQDVELAFEGTDNRPIEVRVALSPISTETARLENEGIKNLTFEQIKLQASNAWENILSRIEIKGAGEDEKKLFYTSLYRVFLSPANTTSIDGKYLATNGEVQQKKDYTYYSCWSMWDTYRTKFPLITLLDSKSMRDIANSLCNLYIYGKKDWATDFESTPTVRTEHSQVVLLDAYKKGITNINLAEAYDGIKKEMDNLPTNRPDQTLESCIDRWAMAQIAEILNKTDDANYYSDKAKSTFIKTWNTDFNNIDDSFTKMRGSGLYQGTRWQYRWALPQYLNEMADSAGRQDILAKQLTYFFDNNLFNQGNEPGIHAPYIFNRLQQYDKAQANVRRIIKEDLNHLYGGNAEYPTPYYGKPFKTEPKGYMPEMDEDDGTMSAWYVFSTIGLYPLVVGEPWYEIVSPLYDNITIQLDNGKKLNITTKNRKSPDAIIRQVKYNGKIISDFKINHNDILKGGTLELEYK</sequence>
<dbReference type="Gene3D" id="2.70.98.10">
    <property type="match status" value="1"/>
</dbReference>
<reference evidence="7" key="1">
    <citation type="submission" date="2016-04" db="EMBL/GenBank/DDBJ databases">
        <authorList>
            <person name="Evans L.H."/>
            <person name="Alamgir A."/>
            <person name="Owens N."/>
            <person name="Weber N.D."/>
            <person name="Virtaneva K."/>
            <person name="Barbian K."/>
            <person name="Babar A."/>
            <person name="Rosenke K."/>
        </authorList>
    </citation>
    <scope>NUCLEOTIDE SEQUENCE</scope>
    <source>
        <strain evidence="7">86-2</strain>
    </source>
</reference>
<protein>
    <recommendedName>
        <fullName evidence="8">Alpha-1,2-mannosidase</fullName>
    </recommendedName>
</protein>
<dbReference type="EMBL" id="FLUL01000001">
    <property type="protein sequence ID" value="SBW05851.1"/>
    <property type="molecule type" value="Genomic_DNA"/>
</dbReference>
<evidence type="ECO:0000259" key="5">
    <source>
        <dbReference type="Pfam" id="PF07971"/>
    </source>
</evidence>
<evidence type="ECO:0000256" key="3">
    <source>
        <dbReference type="ARBA" id="ARBA00022837"/>
    </source>
</evidence>
<feature type="domain" description="Glycosyl hydrolase family 92" evidence="5">
    <location>
        <begin position="421"/>
        <end position="677"/>
    </location>
</feature>
<dbReference type="Gene3D" id="1.20.1610.10">
    <property type="entry name" value="alpha-1,2-mannosidases domains"/>
    <property type="match status" value="1"/>
</dbReference>
<dbReference type="SUPFAM" id="SSF48208">
    <property type="entry name" value="Six-hairpin glycosidases"/>
    <property type="match status" value="1"/>
</dbReference>
<organism evidence="7">
    <name type="scientific">uncultured Dysgonomonas sp</name>
    <dbReference type="NCBI Taxonomy" id="206096"/>
    <lineage>
        <taxon>Bacteria</taxon>
        <taxon>Pseudomonadati</taxon>
        <taxon>Bacteroidota</taxon>
        <taxon>Bacteroidia</taxon>
        <taxon>Bacteroidales</taxon>
        <taxon>Dysgonomonadaceae</taxon>
        <taxon>Dysgonomonas</taxon>
        <taxon>environmental samples</taxon>
    </lineage>
</organism>
<evidence type="ECO:0008006" key="8">
    <source>
        <dbReference type="Google" id="ProtNLM"/>
    </source>
</evidence>
<feature type="signal peptide" evidence="4">
    <location>
        <begin position="1"/>
        <end position="26"/>
    </location>
</feature>
<comment type="cofactor">
    <cofactor evidence="1">
        <name>Ca(2+)</name>
        <dbReference type="ChEBI" id="CHEBI:29108"/>
    </cofactor>
</comment>
<dbReference type="Pfam" id="PF17678">
    <property type="entry name" value="Glyco_hydro_92N"/>
    <property type="match status" value="1"/>
</dbReference>
<dbReference type="RefSeq" id="WP_296950979.1">
    <property type="nucleotide sequence ID" value="NZ_LT599021.1"/>
</dbReference>
<accession>A0A212K2B5</accession>
<dbReference type="GO" id="GO:0030246">
    <property type="term" value="F:carbohydrate binding"/>
    <property type="evidence" value="ECO:0007669"/>
    <property type="project" value="InterPro"/>
</dbReference>
<dbReference type="InterPro" id="IPR050883">
    <property type="entry name" value="PNGase"/>
</dbReference>
<keyword evidence="3" id="KW-0106">Calcium</keyword>
<dbReference type="Gene3D" id="3.30.2080.10">
    <property type="entry name" value="GH92 mannosidase domain"/>
    <property type="match status" value="1"/>
</dbReference>
<dbReference type="Pfam" id="PF07971">
    <property type="entry name" value="Glyco_hydro_92"/>
    <property type="match status" value="2"/>
</dbReference>
<dbReference type="AlphaFoldDB" id="A0A212K2B5"/>
<dbReference type="InterPro" id="IPR008928">
    <property type="entry name" value="6-hairpin_glycosidase_sf"/>
</dbReference>
<dbReference type="InterPro" id="IPR012939">
    <property type="entry name" value="Glyco_hydro_92"/>
</dbReference>
<dbReference type="InterPro" id="IPR014718">
    <property type="entry name" value="GH-type_carb-bd"/>
</dbReference>
<evidence type="ECO:0000256" key="2">
    <source>
        <dbReference type="ARBA" id="ARBA00011245"/>
    </source>
</evidence>
<dbReference type="GO" id="GO:0005975">
    <property type="term" value="P:carbohydrate metabolic process"/>
    <property type="evidence" value="ECO:0007669"/>
    <property type="project" value="InterPro"/>
</dbReference>